<feature type="region of interest" description="Disordered" evidence="1">
    <location>
        <begin position="64"/>
        <end position="125"/>
    </location>
</feature>
<dbReference type="PANTHER" id="PTHR35103:SF1">
    <property type="entry name" value="OS06G0115700 PROTEIN"/>
    <property type="match status" value="1"/>
</dbReference>
<proteinExistence type="predicted"/>
<feature type="compositionally biased region" description="Basic and acidic residues" evidence="1">
    <location>
        <begin position="110"/>
        <end position="122"/>
    </location>
</feature>
<gene>
    <name evidence="2" type="ORF">NYM_LOCUS20239</name>
</gene>
<protein>
    <submittedName>
        <fullName evidence="2">Uncharacterized protein</fullName>
    </submittedName>
</protein>
<accession>A0A5K1DCL8</accession>
<dbReference type="PANTHER" id="PTHR35103">
    <property type="entry name" value="OS06G0115700 PROTEIN"/>
    <property type="match status" value="1"/>
</dbReference>
<dbReference type="OMA" id="TEGEGCC"/>
<reference evidence="2" key="1">
    <citation type="submission" date="2019-09" db="EMBL/GenBank/DDBJ databases">
        <authorList>
            <person name="Zhang L."/>
        </authorList>
    </citation>
    <scope>NUCLEOTIDE SEQUENCE</scope>
</reference>
<organism evidence="2">
    <name type="scientific">Nymphaea colorata</name>
    <name type="common">pocket water lily</name>
    <dbReference type="NCBI Taxonomy" id="210225"/>
    <lineage>
        <taxon>Eukaryota</taxon>
        <taxon>Viridiplantae</taxon>
        <taxon>Streptophyta</taxon>
        <taxon>Embryophyta</taxon>
        <taxon>Tracheophyta</taxon>
        <taxon>Spermatophyta</taxon>
        <taxon>Magnoliopsida</taxon>
        <taxon>Nymphaeales</taxon>
        <taxon>Nymphaeaceae</taxon>
        <taxon>Nymphaea</taxon>
    </lineage>
</organism>
<dbReference type="OrthoDB" id="1723663at2759"/>
<dbReference type="AlphaFoldDB" id="A0A5K1DCL8"/>
<evidence type="ECO:0000256" key="1">
    <source>
        <dbReference type="SAM" id="MobiDB-lite"/>
    </source>
</evidence>
<dbReference type="Gramene" id="NC5G0251340.1">
    <property type="protein sequence ID" value="NC5G0251340.1:cds"/>
    <property type="gene ID" value="NC5G0251340"/>
</dbReference>
<feature type="compositionally biased region" description="Basic and acidic residues" evidence="1">
    <location>
        <begin position="71"/>
        <end position="86"/>
    </location>
</feature>
<evidence type="ECO:0000313" key="2">
    <source>
        <dbReference type="EMBL" id="VVW36599.1"/>
    </source>
</evidence>
<sequence length="154" mass="18030">MAEEYPSISPAKFYGSSLPRPYLYTDVKFNAERVDPPVPVGDPFLLWAQDAHWKMGGLNVERRRMQGKVEGSIKKLREQKEKDERRRNRQRKRTENAAIGSDDSEDSEKGEDCEPEEVKKVEEEEEEEVIVGKRAVVCRRSKRLRKLEEYSEEE</sequence>
<name>A0A5K1DCL8_9MAGN</name>
<dbReference type="EMBL" id="LR721783">
    <property type="protein sequence ID" value="VVW36599.1"/>
    <property type="molecule type" value="Genomic_DNA"/>
</dbReference>